<evidence type="ECO:0000313" key="8">
    <source>
        <dbReference type="EMBL" id="MEJ5904711.1"/>
    </source>
</evidence>
<gene>
    <name evidence="8" type="ORF">V7V80_08470</name>
</gene>
<dbReference type="PANTHER" id="PTHR43711:SF1">
    <property type="entry name" value="HISTIDINE KINASE 1"/>
    <property type="match status" value="1"/>
</dbReference>
<evidence type="ECO:0000256" key="3">
    <source>
        <dbReference type="ARBA" id="ARBA00022553"/>
    </source>
</evidence>
<keyword evidence="5 8" id="KW-0418">Kinase</keyword>
<evidence type="ECO:0000313" key="9">
    <source>
        <dbReference type="Proteomes" id="UP001377692"/>
    </source>
</evidence>
<feature type="domain" description="Histidine kinase" evidence="7">
    <location>
        <begin position="234"/>
        <end position="447"/>
    </location>
</feature>
<dbReference type="CDD" id="cd00082">
    <property type="entry name" value="HisKA"/>
    <property type="match status" value="1"/>
</dbReference>
<dbReference type="SMART" id="SM00065">
    <property type="entry name" value="GAF"/>
    <property type="match status" value="1"/>
</dbReference>
<comment type="catalytic activity">
    <reaction evidence="1">
        <text>ATP + protein L-histidine = ADP + protein N-phospho-L-histidine.</text>
        <dbReference type="EC" id="2.7.13.3"/>
    </reaction>
</comment>
<dbReference type="SUPFAM" id="SSF47384">
    <property type="entry name" value="Homodimeric domain of signal transducing histidine kinase"/>
    <property type="match status" value="1"/>
</dbReference>
<dbReference type="InterPro" id="IPR003661">
    <property type="entry name" value="HisK_dim/P_dom"/>
</dbReference>
<dbReference type="InterPro" id="IPR003594">
    <property type="entry name" value="HATPase_dom"/>
</dbReference>
<dbReference type="InterPro" id="IPR029016">
    <property type="entry name" value="GAF-like_dom_sf"/>
</dbReference>
<dbReference type="Pfam" id="PF00512">
    <property type="entry name" value="HisKA"/>
    <property type="match status" value="1"/>
</dbReference>
<dbReference type="InterPro" id="IPR050736">
    <property type="entry name" value="Sensor_HK_Regulatory"/>
</dbReference>
<sequence>MAEQRNRPEAVVGRWRAKWSKLAFTYLAPRFIVKTGRLRFNSNLPVIQSATLMPYPSDLSLDISTIAKIEAVPLILDMVKHITGMRFAAIARVTETKWVACAVDDSIDFGLQPGGELVLETTICHEIRQHRQPVLFKYASDHPVYSTHHTPQTYGLESYVSIPITRTNGDFFGTLCAIDEVPAHFDEDAVCKTLTLFAQLIAVQLDVVAELETKAIELADAAETGIVREQFIAVLGHDLRSPLSAIRMSADLLEAKLPAGREQKLATAIRQSSQRMNNLIEDVLDFSRGKLGGGIPVKRTLVDNLGEVFIAVINEIMTSHPTVKIHQQVMISPGVFCDAGRMGQLLSNLLGNAVAHGARDQPIEVIASMQENHIVLSVMNHGPAIPDILLPLLFQPFKRSAGGGRGEGLGLGLYIASQIVTGHNGTLSVTSTSASGTRFVARFPGTLEWMNAD</sequence>
<dbReference type="InterPro" id="IPR005467">
    <property type="entry name" value="His_kinase_dom"/>
</dbReference>
<dbReference type="PANTHER" id="PTHR43711">
    <property type="entry name" value="TWO-COMPONENT HISTIDINE KINASE"/>
    <property type="match status" value="1"/>
</dbReference>
<dbReference type="PROSITE" id="PS50109">
    <property type="entry name" value="HIS_KIN"/>
    <property type="match status" value="1"/>
</dbReference>
<keyword evidence="3" id="KW-0597">Phosphoprotein</keyword>
<keyword evidence="9" id="KW-1185">Reference proteome</keyword>
<dbReference type="Pfam" id="PF02518">
    <property type="entry name" value="HATPase_c"/>
    <property type="match status" value="1"/>
</dbReference>
<name>A0ABU8R4A2_9PSED</name>
<dbReference type="InterPro" id="IPR004358">
    <property type="entry name" value="Sig_transdc_His_kin-like_C"/>
</dbReference>
<dbReference type="Proteomes" id="UP001377692">
    <property type="component" value="Unassembled WGS sequence"/>
</dbReference>
<dbReference type="GO" id="GO:0016301">
    <property type="term" value="F:kinase activity"/>
    <property type="evidence" value="ECO:0007669"/>
    <property type="project" value="UniProtKB-KW"/>
</dbReference>
<protein>
    <recommendedName>
        <fullName evidence="2">histidine kinase</fullName>
        <ecNumber evidence="2">2.7.13.3</ecNumber>
    </recommendedName>
</protein>
<evidence type="ECO:0000256" key="1">
    <source>
        <dbReference type="ARBA" id="ARBA00000085"/>
    </source>
</evidence>
<dbReference type="PRINTS" id="PR00344">
    <property type="entry name" value="BCTRLSENSOR"/>
</dbReference>
<organism evidence="8 9">
    <name type="scientific">Pseudomonas kermanshahensis</name>
    <dbReference type="NCBI Taxonomy" id="2745482"/>
    <lineage>
        <taxon>Bacteria</taxon>
        <taxon>Pseudomonadati</taxon>
        <taxon>Pseudomonadota</taxon>
        <taxon>Gammaproteobacteria</taxon>
        <taxon>Pseudomonadales</taxon>
        <taxon>Pseudomonadaceae</taxon>
        <taxon>Pseudomonas</taxon>
    </lineage>
</organism>
<proteinExistence type="predicted"/>
<dbReference type="EC" id="2.7.13.3" evidence="2"/>
<dbReference type="SUPFAM" id="SSF55781">
    <property type="entry name" value="GAF domain-like"/>
    <property type="match status" value="1"/>
</dbReference>
<evidence type="ECO:0000256" key="2">
    <source>
        <dbReference type="ARBA" id="ARBA00012438"/>
    </source>
</evidence>
<dbReference type="Gene3D" id="3.30.565.10">
    <property type="entry name" value="Histidine kinase-like ATPase, C-terminal domain"/>
    <property type="match status" value="1"/>
</dbReference>
<evidence type="ECO:0000256" key="6">
    <source>
        <dbReference type="ARBA" id="ARBA00023012"/>
    </source>
</evidence>
<dbReference type="RefSeq" id="WP_339549136.1">
    <property type="nucleotide sequence ID" value="NZ_JBBHLD010000005.1"/>
</dbReference>
<dbReference type="SMART" id="SM00388">
    <property type="entry name" value="HisKA"/>
    <property type="match status" value="1"/>
</dbReference>
<reference evidence="8 9" key="1">
    <citation type="submission" date="2024-02" db="EMBL/GenBank/DDBJ databases">
        <title>Identification of pathogenicity and growth-promoting functions of Pseudomonas putida variants.</title>
        <authorList>
            <person name="Sun J."/>
        </authorList>
    </citation>
    <scope>NUCLEOTIDE SEQUENCE [LARGE SCALE GENOMIC DNA]</scope>
    <source>
        <strain evidence="8 9">A04</strain>
    </source>
</reference>
<dbReference type="Pfam" id="PF01590">
    <property type="entry name" value="GAF"/>
    <property type="match status" value="1"/>
</dbReference>
<evidence type="ECO:0000256" key="5">
    <source>
        <dbReference type="ARBA" id="ARBA00022777"/>
    </source>
</evidence>
<evidence type="ECO:0000256" key="4">
    <source>
        <dbReference type="ARBA" id="ARBA00022679"/>
    </source>
</evidence>
<dbReference type="SMART" id="SM00387">
    <property type="entry name" value="HATPase_c"/>
    <property type="match status" value="1"/>
</dbReference>
<dbReference type="InterPro" id="IPR036890">
    <property type="entry name" value="HATPase_C_sf"/>
</dbReference>
<keyword evidence="4" id="KW-0808">Transferase</keyword>
<dbReference type="SUPFAM" id="SSF55874">
    <property type="entry name" value="ATPase domain of HSP90 chaperone/DNA topoisomerase II/histidine kinase"/>
    <property type="match status" value="1"/>
</dbReference>
<dbReference type="EMBL" id="JBBHLD010000005">
    <property type="protein sequence ID" value="MEJ5904711.1"/>
    <property type="molecule type" value="Genomic_DNA"/>
</dbReference>
<keyword evidence="6" id="KW-0902">Two-component regulatory system</keyword>
<comment type="caution">
    <text evidence="8">The sequence shown here is derived from an EMBL/GenBank/DDBJ whole genome shotgun (WGS) entry which is preliminary data.</text>
</comment>
<dbReference type="InterPro" id="IPR036097">
    <property type="entry name" value="HisK_dim/P_sf"/>
</dbReference>
<dbReference type="InterPro" id="IPR003018">
    <property type="entry name" value="GAF"/>
</dbReference>
<dbReference type="Gene3D" id="3.30.450.40">
    <property type="match status" value="1"/>
</dbReference>
<evidence type="ECO:0000259" key="7">
    <source>
        <dbReference type="PROSITE" id="PS50109"/>
    </source>
</evidence>
<accession>A0ABU8R4A2</accession>
<dbReference type="Gene3D" id="1.10.287.130">
    <property type="match status" value="1"/>
</dbReference>